<evidence type="ECO:0000259" key="18">
    <source>
        <dbReference type="Pfam" id="PF00501"/>
    </source>
</evidence>
<comment type="subcellular location">
    <subcellularLocation>
        <location evidence="1">Cell membrane</location>
        <topology evidence="1">Multi-pass membrane protein</topology>
    </subcellularLocation>
</comment>
<keyword evidence="10 17" id="KW-0472">Membrane</keyword>
<dbReference type="GO" id="GO:0004467">
    <property type="term" value="F:long-chain fatty acid-CoA ligase activity"/>
    <property type="evidence" value="ECO:0007669"/>
    <property type="project" value="UniProtKB-EC"/>
</dbReference>
<comment type="catalytic activity">
    <reaction evidence="11">
        <text>a long-chain fatty acid + ATP + CoA = a long-chain fatty acyl-CoA + AMP + diphosphate</text>
        <dbReference type="Rhea" id="RHEA:15421"/>
        <dbReference type="ChEBI" id="CHEBI:30616"/>
        <dbReference type="ChEBI" id="CHEBI:33019"/>
        <dbReference type="ChEBI" id="CHEBI:57287"/>
        <dbReference type="ChEBI" id="CHEBI:57560"/>
        <dbReference type="ChEBI" id="CHEBI:83139"/>
        <dbReference type="ChEBI" id="CHEBI:456215"/>
        <dbReference type="EC" id="6.2.1.3"/>
    </reaction>
    <physiologicalReaction direction="left-to-right" evidence="11">
        <dbReference type="Rhea" id="RHEA:15422"/>
    </physiologicalReaction>
</comment>
<evidence type="ECO:0000313" key="21">
    <source>
        <dbReference type="Proteomes" id="UP000826195"/>
    </source>
</evidence>
<dbReference type="NCBIfam" id="NF006134">
    <property type="entry name" value="PRK08279.1"/>
    <property type="match status" value="1"/>
</dbReference>
<dbReference type="Gene3D" id="3.30.300.30">
    <property type="match status" value="1"/>
</dbReference>
<evidence type="ECO:0000256" key="10">
    <source>
        <dbReference type="ARBA" id="ARBA00023136"/>
    </source>
</evidence>
<evidence type="ECO:0000256" key="9">
    <source>
        <dbReference type="ARBA" id="ARBA00022989"/>
    </source>
</evidence>
<comment type="catalytic activity">
    <reaction evidence="15">
        <text>tetracosanoate + ATP + CoA = tetracosanoyl-CoA + AMP + diphosphate</text>
        <dbReference type="Rhea" id="RHEA:33639"/>
        <dbReference type="ChEBI" id="CHEBI:30616"/>
        <dbReference type="ChEBI" id="CHEBI:31014"/>
        <dbReference type="ChEBI" id="CHEBI:33019"/>
        <dbReference type="ChEBI" id="CHEBI:57287"/>
        <dbReference type="ChEBI" id="CHEBI:65052"/>
        <dbReference type="ChEBI" id="CHEBI:456215"/>
    </reaction>
    <physiologicalReaction direction="left-to-right" evidence="15">
        <dbReference type="Rhea" id="RHEA:33640"/>
    </physiologicalReaction>
</comment>
<dbReference type="PROSITE" id="PS00455">
    <property type="entry name" value="AMP_BINDING"/>
    <property type="match status" value="1"/>
</dbReference>
<keyword evidence="8" id="KW-0276">Fatty acid metabolism</keyword>
<evidence type="ECO:0000259" key="19">
    <source>
        <dbReference type="Pfam" id="PF13193"/>
    </source>
</evidence>
<dbReference type="Gene3D" id="3.40.50.12780">
    <property type="entry name" value="N-terminal domain of ligase-like"/>
    <property type="match status" value="1"/>
</dbReference>
<evidence type="ECO:0000256" key="3">
    <source>
        <dbReference type="ARBA" id="ARBA00022448"/>
    </source>
</evidence>
<sequence>MSDTIAKLPLNNINGNSTKINSTKERDVERGEPPSKGGDNSRRSTNGSVDVGSAAALPGVPTTAGSSPSTCRAIARTFQRIVLAMIALGLLGGLVALVWIFMGPIFVLQLVLVVIVAYFVSGGRLRWFYIAFKTAPRDITALSRFIRLMWAIKCHEKKNRSVADVFQQFVAKHPNKSCFVFEDREWTFQEIEDLSNKVAYVFKSHGYRKGDVVALLMENRPEYVAIWLGLSKLGVTIPLINTNLRKTSLLHCINVARCQALIFSDELSESVSEIASSLDAKIALYKFDGKLNTNSSGLKEKDLSVLLDDASSSPLVLQEKGTYNDKLMYIYTSGTTGLPKAAVITNYKFMFIAGAMYYLGKFKTSDRFYTPLPLYHTAGGIVCVGQVLLQGATCVIRKKFSASAYFDDCRKYNCTVAQYIGEMCRYILASPPKPEDTQHKVRAIFGNGLRPQIWSEFIERFNIKQVAEFYGATESNANITNVDNKVGAIGFVSRIIPAVYPISIIKVNADGDPIRNEKGLCQECKPNEPGVFIGKIIPNNPHRAFLGYVDEKASERKVIHDVFKKGDSAFHSGDIVVADEFGYLYFKDRTGDTFRWKGENVSTSEVEAILSNLTNYRDCVVYGVEVTGSEGRAGMAAIHDENETLDLNEFVKNVKENLPSYARPLFIRILTKIDLTGTFKLKKKDLQEEGYNPRKVNDKLYYLDPKSGYQLITPEVYDQILQGKIRF</sequence>
<feature type="transmembrane region" description="Helical" evidence="17">
    <location>
        <begin position="81"/>
        <end position="101"/>
    </location>
</feature>
<dbReference type="GO" id="GO:0005789">
    <property type="term" value="C:endoplasmic reticulum membrane"/>
    <property type="evidence" value="ECO:0007669"/>
    <property type="project" value="TreeGrafter"/>
</dbReference>
<evidence type="ECO:0000256" key="12">
    <source>
        <dbReference type="ARBA" id="ARBA00026121"/>
    </source>
</evidence>
<evidence type="ECO:0000256" key="1">
    <source>
        <dbReference type="ARBA" id="ARBA00004651"/>
    </source>
</evidence>
<feature type="compositionally biased region" description="Polar residues" evidence="16">
    <location>
        <begin position="11"/>
        <end position="21"/>
    </location>
</feature>
<dbReference type="InterPro" id="IPR000873">
    <property type="entry name" value="AMP-dep_synth/lig_dom"/>
</dbReference>
<evidence type="ECO:0000256" key="13">
    <source>
        <dbReference type="ARBA" id="ARBA00036527"/>
    </source>
</evidence>
<dbReference type="AlphaFoldDB" id="A0AAV7IZS0"/>
<keyword evidence="5" id="KW-0436">Ligase</keyword>
<feature type="domain" description="AMP-binding enzyme C-terminal" evidence="19">
    <location>
        <begin position="605"/>
        <end position="680"/>
    </location>
</feature>
<keyword evidence="6 17" id="KW-0812">Transmembrane</keyword>
<comment type="similarity">
    <text evidence="2">Belongs to the ATP-dependent AMP-binding enzyme family.</text>
</comment>
<dbReference type="GO" id="GO:0005324">
    <property type="term" value="F:long-chain fatty acid transmembrane transporter activity"/>
    <property type="evidence" value="ECO:0007669"/>
    <property type="project" value="TreeGrafter"/>
</dbReference>
<dbReference type="GO" id="GO:0044539">
    <property type="term" value="P:long-chain fatty acid import into cell"/>
    <property type="evidence" value="ECO:0007669"/>
    <property type="project" value="TreeGrafter"/>
</dbReference>
<reference evidence="20 21" key="1">
    <citation type="journal article" date="2021" name="J. Hered.">
        <title>A chromosome-level genome assembly of the parasitoid wasp, Cotesia glomerata (Hymenoptera: Braconidae).</title>
        <authorList>
            <person name="Pinto B.J."/>
            <person name="Weis J.J."/>
            <person name="Gamble T."/>
            <person name="Ode P.J."/>
            <person name="Paul R."/>
            <person name="Zaspel J.M."/>
        </authorList>
    </citation>
    <scope>NUCLEOTIDE SEQUENCE [LARGE SCALE GENOMIC DNA]</scope>
    <source>
        <strain evidence="20">CgM1</strain>
    </source>
</reference>
<evidence type="ECO:0000313" key="20">
    <source>
        <dbReference type="EMBL" id="KAH0563918.1"/>
    </source>
</evidence>
<keyword evidence="8" id="KW-0443">Lipid metabolism</keyword>
<keyword evidence="7" id="KW-0547">Nucleotide-binding</keyword>
<dbReference type="GO" id="GO:0005886">
    <property type="term" value="C:plasma membrane"/>
    <property type="evidence" value="ECO:0007669"/>
    <property type="project" value="UniProtKB-SubCell"/>
</dbReference>
<dbReference type="Pfam" id="PF00501">
    <property type="entry name" value="AMP-binding"/>
    <property type="match status" value="1"/>
</dbReference>
<feature type="domain" description="AMP-dependent synthetase/ligase" evidence="18">
    <location>
        <begin position="166"/>
        <end position="497"/>
    </location>
</feature>
<evidence type="ECO:0000256" key="11">
    <source>
        <dbReference type="ARBA" id="ARBA00024484"/>
    </source>
</evidence>
<dbReference type="InterPro" id="IPR025110">
    <property type="entry name" value="AMP-bd_C"/>
</dbReference>
<feature type="compositionally biased region" description="Basic and acidic residues" evidence="16">
    <location>
        <begin position="22"/>
        <end position="33"/>
    </location>
</feature>
<keyword evidence="4" id="KW-1003">Cell membrane</keyword>
<evidence type="ECO:0000256" key="6">
    <source>
        <dbReference type="ARBA" id="ARBA00022692"/>
    </source>
</evidence>
<dbReference type="Pfam" id="PF13193">
    <property type="entry name" value="AMP-binding_C"/>
    <property type="match status" value="1"/>
</dbReference>
<evidence type="ECO:0000256" key="4">
    <source>
        <dbReference type="ARBA" id="ARBA00022475"/>
    </source>
</evidence>
<dbReference type="SUPFAM" id="SSF56801">
    <property type="entry name" value="Acetyl-CoA synthetase-like"/>
    <property type="match status" value="1"/>
</dbReference>
<dbReference type="EC" id="6.2.1.3" evidence="12"/>
<dbReference type="InterPro" id="IPR020845">
    <property type="entry name" value="AMP-binding_CS"/>
</dbReference>
<gene>
    <name evidence="20" type="ORF">KQX54_008090</name>
</gene>
<dbReference type="FunFam" id="3.30.300.30:FF:000002">
    <property type="entry name" value="Long-chain fatty acid transport protein 1"/>
    <property type="match status" value="1"/>
</dbReference>
<dbReference type="Proteomes" id="UP000826195">
    <property type="component" value="Unassembled WGS sequence"/>
</dbReference>
<keyword evidence="21" id="KW-1185">Reference proteome</keyword>
<feature type="transmembrane region" description="Helical" evidence="17">
    <location>
        <begin position="107"/>
        <end position="127"/>
    </location>
</feature>
<evidence type="ECO:0000256" key="7">
    <source>
        <dbReference type="ARBA" id="ARBA00022741"/>
    </source>
</evidence>
<evidence type="ECO:0000256" key="8">
    <source>
        <dbReference type="ARBA" id="ARBA00022832"/>
    </source>
</evidence>
<evidence type="ECO:0000256" key="14">
    <source>
        <dbReference type="ARBA" id="ARBA00041297"/>
    </source>
</evidence>
<dbReference type="PANTHER" id="PTHR43107">
    <property type="entry name" value="LONG-CHAIN FATTY ACID TRANSPORT PROTEIN"/>
    <property type="match status" value="1"/>
</dbReference>
<evidence type="ECO:0000256" key="15">
    <source>
        <dbReference type="ARBA" id="ARBA00048666"/>
    </source>
</evidence>
<evidence type="ECO:0000256" key="2">
    <source>
        <dbReference type="ARBA" id="ARBA00006432"/>
    </source>
</evidence>
<dbReference type="InterPro" id="IPR045851">
    <property type="entry name" value="AMP-bd_C_sf"/>
</dbReference>
<dbReference type="FunFam" id="3.40.50.12780:FF:000005">
    <property type="entry name" value="Solute carrier family 27 member 6"/>
    <property type="match status" value="1"/>
</dbReference>
<protein>
    <recommendedName>
        <fullName evidence="12">long-chain-fatty-acid--CoA ligase</fullName>
        <ecNumber evidence="12">6.2.1.3</ecNumber>
    </recommendedName>
    <alternativeName>
        <fullName evidence="14">Long-chain-fatty-acid--CoA ligase</fullName>
    </alternativeName>
</protein>
<keyword evidence="9 17" id="KW-1133">Transmembrane helix</keyword>
<name>A0AAV7IZS0_COTGL</name>
<comment type="catalytic activity">
    <reaction evidence="13">
        <text>a very long-chain fatty acid + ATP + CoA = a very long-chain fatty acyl-CoA + AMP + diphosphate</text>
        <dbReference type="Rhea" id="RHEA:54536"/>
        <dbReference type="ChEBI" id="CHEBI:30616"/>
        <dbReference type="ChEBI" id="CHEBI:33019"/>
        <dbReference type="ChEBI" id="CHEBI:57287"/>
        <dbReference type="ChEBI" id="CHEBI:58950"/>
        <dbReference type="ChEBI" id="CHEBI:138261"/>
        <dbReference type="ChEBI" id="CHEBI:456215"/>
    </reaction>
    <physiologicalReaction direction="left-to-right" evidence="13">
        <dbReference type="Rhea" id="RHEA:54537"/>
    </physiologicalReaction>
</comment>
<accession>A0AAV7IZS0</accession>
<dbReference type="InterPro" id="IPR042099">
    <property type="entry name" value="ANL_N_sf"/>
</dbReference>
<evidence type="ECO:0000256" key="16">
    <source>
        <dbReference type="SAM" id="MobiDB-lite"/>
    </source>
</evidence>
<evidence type="ECO:0000256" key="17">
    <source>
        <dbReference type="SAM" id="Phobius"/>
    </source>
</evidence>
<feature type="region of interest" description="Disordered" evidence="16">
    <location>
        <begin position="1"/>
        <end position="46"/>
    </location>
</feature>
<keyword evidence="3" id="KW-0813">Transport</keyword>
<evidence type="ECO:0000256" key="5">
    <source>
        <dbReference type="ARBA" id="ARBA00022598"/>
    </source>
</evidence>
<dbReference type="PANTHER" id="PTHR43107:SF21">
    <property type="entry name" value="FATTY ACID TRANSPORT PROTEIN 1, ISOFORM F-RELATED"/>
    <property type="match status" value="1"/>
</dbReference>
<dbReference type="GO" id="GO:0000166">
    <property type="term" value="F:nucleotide binding"/>
    <property type="evidence" value="ECO:0007669"/>
    <property type="project" value="UniProtKB-KW"/>
</dbReference>
<comment type="caution">
    <text evidence="20">The sequence shown here is derived from an EMBL/GenBank/DDBJ whole genome shotgun (WGS) entry which is preliminary data.</text>
</comment>
<dbReference type="EMBL" id="JAHXZJ010000002">
    <property type="protein sequence ID" value="KAH0563918.1"/>
    <property type="molecule type" value="Genomic_DNA"/>
</dbReference>
<proteinExistence type="inferred from homology"/>
<organism evidence="20 21">
    <name type="scientific">Cotesia glomerata</name>
    <name type="common">Lepidopteran parasitic wasp</name>
    <name type="synonym">Apanteles glomeratus</name>
    <dbReference type="NCBI Taxonomy" id="32391"/>
    <lineage>
        <taxon>Eukaryota</taxon>
        <taxon>Metazoa</taxon>
        <taxon>Ecdysozoa</taxon>
        <taxon>Arthropoda</taxon>
        <taxon>Hexapoda</taxon>
        <taxon>Insecta</taxon>
        <taxon>Pterygota</taxon>
        <taxon>Neoptera</taxon>
        <taxon>Endopterygota</taxon>
        <taxon>Hymenoptera</taxon>
        <taxon>Apocrita</taxon>
        <taxon>Ichneumonoidea</taxon>
        <taxon>Braconidae</taxon>
        <taxon>Microgastrinae</taxon>
        <taxon>Cotesia</taxon>
    </lineage>
</organism>